<evidence type="ECO:0000256" key="1">
    <source>
        <dbReference type="SAM" id="Phobius"/>
    </source>
</evidence>
<dbReference type="EMBL" id="NRSD01000036">
    <property type="protein sequence ID" value="MBK1646786.1"/>
    <property type="molecule type" value="Genomic_DNA"/>
</dbReference>
<dbReference type="Proteomes" id="UP001138802">
    <property type="component" value="Unassembled WGS sequence"/>
</dbReference>
<evidence type="ECO:0000313" key="3">
    <source>
        <dbReference type="Proteomes" id="UP001138802"/>
    </source>
</evidence>
<proteinExistence type="predicted"/>
<keyword evidence="1" id="KW-0812">Transmembrane</keyword>
<accession>A0A9X0WL61</accession>
<keyword evidence="1" id="KW-0472">Membrane</keyword>
<comment type="caution">
    <text evidence="2">The sequence shown here is derived from an EMBL/GenBank/DDBJ whole genome shotgun (WGS) entry which is preliminary data.</text>
</comment>
<protein>
    <submittedName>
        <fullName evidence="2">Uncharacterized protein</fullName>
    </submittedName>
</protein>
<evidence type="ECO:0000313" key="2">
    <source>
        <dbReference type="EMBL" id="MBK1646786.1"/>
    </source>
</evidence>
<organism evidence="2 3">
    <name type="scientific">Thiocapsa imhoffii</name>
    <dbReference type="NCBI Taxonomy" id="382777"/>
    <lineage>
        <taxon>Bacteria</taxon>
        <taxon>Pseudomonadati</taxon>
        <taxon>Pseudomonadota</taxon>
        <taxon>Gammaproteobacteria</taxon>
        <taxon>Chromatiales</taxon>
        <taxon>Chromatiaceae</taxon>
        <taxon>Thiocapsa</taxon>
    </lineage>
</organism>
<feature type="transmembrane region" description="Helical" evidence="1">
    <location>
        <begin position="12"/>
        <end position="28"/>
    </location>
</feature>
<keyword evidence="1" id="KW-1133">Transmembrane helix</keyword>
<dbReference type="RefSeq" id="WP_200389611.1">
    <property type="nucleotide sequence ID" value="NZ_NRSD01000036.1"/>
</dbReference>
<keyword evidence="3" id="KW-1185">Reference proteome</keyword>
<sequence length="448" mass="51177">MKKIIFWIPRKIILYPVVWIAVFLLWYREHEHWTASPTSEKEILTGSVVWMQYRCLIKHLTDDPIMAELRSCGMNVVEFPKQNFSKCSLTWTLLSLPLEIDAAITRVQKLIKKTGMLSELKIDYSFILEKLIIAPKILALISFTVLEAPFIRHLAGTGTISTLITRSGGVPIGSLIRGMRKQQQEIYLTHIHIPHSSNVGDMHFSDADYFSDILCARNYSQQTDFLSLRVSSDLDTPMLGNLEGYYLAAQRAHIQREQIKIIYILVGGAYLSDRSARELQLLSNVLETCRHFGETVVKAKNADRWFALIRMVKKVGPAKAYSLYKHSKCVGIEELVRKAAIGIVVVNDKNYVSNIFDDLAYFNIPRIVYTEEEPNLLINKTPEILAHCVNAMTLQNAVRKIIAYPTGSGSIEFPEESWNEKWQEAQDISPGLRLFEIIKAREVKFRPT</sequence>
<gene>
    <name evidence="2" type="ORF">CKO25_19515</name>
</gene>
<reference evidence="2 3" key="1">
    <citation type="journal article" date="2020" name="Microorganisms">
        <title>Osmotic Adaptation and Compatible Solute Biosynthesis of Phototrophic Bacteria as Revealed from Genome Analyses.</title>
        <authorList>
            <person name="Imhoff J.F."/>
            <person name="Rahn T."/>
            <person name="Kunzel S."/>
            <person name="Keller A."/>
            <person name="Neulinger S.C."/>
        </authorList>
    </citation>
    <scope>NUCLEOTIDE SEQUENCE [LARGE SCALE GENOMIC DNA]</scope>
    <source>
        <strain evidence="2 3">DSM 21303</strain>
    </source>
</reference>
<name>A0A9X0WL61_9GAMM</name>
<dbReference type="AlphaFoldDB" id="A0A9X0WL61"/>